<sequence length="62" mass="6773">MIPAAEEFPALFDGQAEQWWVPSPNGTGRLGGSPYTDGITEARRPARHRPDPRSALTGEPQE</sequence>
<feature type="compositionally biased region" description="Basic and acidic residues" evidence="1">
    <location>
        <begin position="40"/>
        <end position="52"/>
    </location>
</feature>
<accession>A0A243RHI9</accession>
<dbReference type="Proteomes" id="UP000194761">
    <property type="component" value="Unassembled WGS sequence"/>
</dbReference>
<proteinExistence type="predicted"/>
<dbReference type="AlphaFoldDB" id="A0A243RHI9"/>
<comment type="caution">
    <text evidence="2">The sequence shown here is derived from an EMBL/GenBank/DDBJ whole genome shotgun (WGS) entry which is preliminary data.</text>
</comment>
<evidence type="ECO:0000256" key="1">
    <source>
        <dbReference type="SAM" id="MobiDB-lite"/>
    </source>
</evidence>
<reference evidence="2 3" key="1">
    <citation type="submission" date="2017-05" db="EMBL/GenBank/DDBJ databases">
        <title>Biotechnological potential of actinobacteria isolated from South African environments.</title>
        <authorList>
            <person name="Le Roes-Hill M."/>
            <person name="Prins A."/>
            <person name="Durrell K.A."/>
        </authorList>
    </citation>
    <scope>NUCLEOTIDE SEQUENCE [LARGE SCALE GENOMIC DNA]</scope>
    <source>
        <strain evidence="2">M26</strain>
    </source>
</reference>
<organism evidence="2 3">
    <name type="scientific">Streptosporangium minutum</name>
    <dbReference type="NCBI Taxonomy" id="569862"/>
    <lineage>
        <taxon>Bacteria</taxon>
        <taxon>Bacillati</taxon>
        <taxon>Actinomycetota</taxon>
        <taxon>Actinomycetes</taxon>
        <taxon>Streptosporangiales</taxon>
        <taxon>Streptosporangiaceae</taxon>
        <taxon>Streptosporangium</taxon>
    </lineage>
</organism>
<protein>
    <submittedName>
        <fullName evidence="2">Uncharacterized protein</fullName>
    </submittedName>
</protein>
<name>A0A243RHI9_9ACTN</name>
<evidence type="ECO:0000313" key="3">
    <source>
        <dbReference type="Proteomes" id="UP000194761"/>
    </source>
</evidence>
<feature type="region of interest" description="Disordered" evidence="1">
    <location>
        <begin position="16"/>
        <end position="62"/>
    </location>
</feature>
<gene>
    <name evidence="2" type="ORF">CA984_23285</name>
</gene>
<dbReference type="RefSeq" id="WP_086575701.1">
    <property type="nucleotide sequence ID" value="NZ_NGFP01000111.1"/>
</dbReference>
<dbReference type="EMBL" id="NGFP01000111">
    <property type="protein sequence ID" value="OUC94260.1"/>
    <property type="molecule type" value="Genomic_DNA"/>
</dbReference>
<keyword evidence="3" id="KW-1185">Reference proteome</keyword>
<evidence type="ECO:0000313" key="2">
    <source>
        <dbReference type="EMBL" id="OUC94260.1"/>
    </source>
</evidence>